<comment type="function">
    <text evidence="7">Catalyzes the 2'-O methylation of guanosine at position 18 in tRNA.</text>
</comment>
<dbReference type="EMBL" id="JAHESC010000009">
    <property type="protein sequence ID" value="MBT1686515.1"/>
    <property type="molecule type" value="Genomic_DNA"/>
</dbReference>
<evidence type="ECO:0000256" key="7">
    <source>
        <dbReference type="HAMAP-Rule" id="MF_02060"/>
    </source>
</evidence>
<evidence type="ECO:0000256" key="4">
    <source>
        <dbReference type="ARBA" id="ARBA00022691"/>
    </source>
</evidence>
<accession>A0AAP2D8X4</accession>
<dbReference type="AlphaFoldDB" id="A0AAP2D8X4"/>
<dbReference type="Pfam" id="PF00588">
    <property type="entry name" value="SpoU_methylase"/>
    <property type="match status" value="1"/>
</dbReference>
<dbReference type="PANTHER" id="PTHR43453">
    <property type="entry name" value="RRNA METHYLASE-LIKE"/>
    <property type="match status" value="1"/>
</dbReference>
<evidence type="ECO:0000256" key="6">
    <source>
        <dbReference type="ARBA" id="ARBA00022884"/>
    </source>
</evidence>
<feature type="binding site" evidence="7">
    <location>
        <position position="160"/>
    </location>
    <ligand>
        <name>S-adenosyl-L-methionine</name>
        <dbReference type="ChEBI" id="CHEBI:59789"/>
    </ligand>
</feature>
<comment type="caution">
    <text evidence="7">Lacks conserved residue(s) required for the propagation of feature annotation.</text>
</comment>
<dbReference type="SUPFAM" id="SSF75217">
    <property type="entry name" value="alpha/beta knot"/>
    <property type="match status" value="1"/>
</dbReference>
<comment type="similarity">
    <text evidence="7">Belongs to the class IV-like SAM-binding methyltransferase superfamily. RNA methyltransferase TrmH family.</text>
</comment>
<keyword evidence="6 7" id="KW-0694">RNA-binding</keyword>
<reference evidence="9 10" key="1">
    <citation type="submission" date="2021-05" db="EMBL/GenBank/DDBJ databases">
        <title>A Polyphasic approach of four new species of the genus Ohtaekwangia: Ohtaekwangia histidinii sp. nov., Ohtaekwangia cretensis sp. nov., Ohtaekwangia indiensis sp. nov., Ohtaekwangia reichenbachii sp. nov. from diverse environment.</title>
        <authorList>
            <person name="Octaviana S."/>
        </authorList>
    </citation>
    <scope>NUCLEOTIDE SEQUENCE [LARGE SCALE GENOMIC DNA]</scope>
    <source>
        <strain evidence="9 10">PWU37</strain>
    </source>
</reference>
<keyword evidence="5 7" id="KW-0819">tRNA processing</keyword>
<dbReference type="EC" id="2.1.1.34" evidence="7"/>
<evidence type="ECO:0000313" key="9">
    <source>
        <dbReference type="EMBL" id="MBT1686515.1"/>
    </source>
</evidence>
<comment type="catalytic activity">
    <reaction evidence="7">
        <text>guanosine(18) in tRNA + S-adenosyl-L-methionine = 2'-O-methylguanosine(18) in tRNA + S-adenosyl-L-homocysteine + H(+)</text>
        <dbReference type="Rhea" id="RHEA:20077"/>
        <dbReference type="Rhea" id="RHEA-COMP:10190"/>
        <dbReference type="Rhea" id="RHEA-COMP:10192"/>
        <dbReference type="ChEBI" id="CHEBI:15378"/>
        <dbReference type="ChEBI" id="CHEBI:57856"/>
        <dbReference type="ChEBI" id="CHEBI:59789"/>
        <dbReference type="ChEBI" id="CHEBI:74269"/>
        <dbReference type="ChEBI" id="CHEBI:74445"/>
        <dbReference type="EC" id="2.1.1.34"/>
    </reaction>
</comment>
<dbReference type="InterPro" id="IPR029028">
    <property type="entry name" value="Alpha/beta_knot_MTases"/>
</dbReference>
<feature type="domain" description="tRNA/rRNA methyltransferase SpoU type" evidence="8">
    <location>
        <begin position="35"/>
        <end position="179"/>
    </location>
</feature>
<evidence type="ECO:0000256" key="1">
    <source>
        <dbReference type="ARBA" id="ARBA00022555"/>
    </source>
</evidence>
<dbReference type="HAMAP" id="MF_02060">
    <property type="entry name" value="tRNA_methyltr_TrmH"/>
    <property type="match status" value="1"/>
</dbReference>
<sequence length="227" mass="26573">MTDADIRVLHHLEQFVSEHKKQVMEKVLNDRTRHVTVMLEDIFQSQNASAVIRTVECMGLQDVHIVENLAKYQLNVRVLKGSYKWLNLERYRSQEENNTEVCFKRLKAAGYRIMVADPDEDGVSIHDVDITAGRVALLFGNELRGISPYAREHADQRIRIPMYGFTESLNISVSVAMCLNVLITKLHQSDFNFRLSEQEKQIIRLHWFRKMVRKSDVIEREFLRTIQ</sequence>
<evidence type="ECO:0000313" key="10">
    <source>
        <dbReference type="Proteomes" id="UP001319180"/>
    </source>
</evidence>
<feature type="binding site" evidence="7">
    <location>
        <position position="169"/>
    </location>
    <ligand>
        <name>S-adenosyl-L-methionine</name>
        <dbReference type="ChEBI" id="CHEBI:59789"/>
    </ligand>
</feature>
<keyword evidence="1 7" id="KW-0820">tRNA-binding</keyword>
<name>A0AAP2D8X4_9BACT</name>
<evidence type="ECO:0000259" key="8">
    <source>
        <dbReference type="Pfam" id="PF00588"/>
    </source>
</evidence>
<dbReference type="GO" id="GO:0141100">
    <property type="term" value="F:tRNA (guanine(18)-2'-O)-methyltransferase activity"/>
    <property type="evidence" value="ECO:0007669"/>
    <property type="project" value="UniProtKB-UniRule"/>
</dbReference>
<dbReference type="Proteomes" id="UP001319180">
    <property type="component" value="Unassembled WGS sequence"/>
</dbReference>
<dbReference type="InterPro" id="IPR033671">
    <property type="entry name" value="TrmH"/>
</dbReference>
<dbReference type="InterPro" id="IPR029026">
    <property type="entry name" value="tRNA_m1G_MTases_N"/>
</dbReference>
<comment type="caution">
    <text evidence="9">The sequence shown here is derived from an EMBL/GenBank/DDBJ whole genome shotgun (WGS) entry which is preliminary data.</text>
</comment>
<keyword evidence="2 7" id="KW-0489">Methyltransferase</keyword>
<dbReference type="GO" id="GO:0002938">
    <property type="term" value="P:tRNA guanine ribose methylation"/>
    <property type="evidence" value="ECO:0007669"/>
    <property type="project" value="UniProtKB-UniRule"/>
</dbReference>
<organism evidence="9 10">
    <name type="scientific">Dawidia soli</name>
    <dbReference type="NCBI Taxonomy" id="2782352"/>
    <lineage>
        <taxon>Bacteria</taxon>
        <taxon>Pseudomonadati</taxon>
        <taxon>Bacteroidota</taxon>
        <taxon>Cytophagia</taxon>
        <taxon>Cytophagales</taxon>
        <taxon>Chryseotaleaceae</taxon>
        <taxon>Dawidia</taxon>
    </lineage>
</organism>
<keyword evidence="10" id="KW-1185">Reference proteome</keyword>
<keyword evidence="3 7" id="KW-0808">Transferase</keyword>
<protein>
    <recommendedName>
        <fullName evidence="7">tRNA (guanosine(18)-2'-O)-methyltransferase</fullName>
        <ecNumber evidence="7">2.1.1.34</ecNumber>
    </recommendedName>
    <alternativeName>
        <fullName evidence="7">tRNA [Gm18] methyltransferase</fullName>
    </alternativeName>
</protein>
<evidence type="ECO:0000256" key="2">
    <source>
        <dbReference type="ARBA" id="ARBA00022603"/>
    </source>
</evidence>
<proteinExistence type="inferred from homology"/>
<keyword evidence="4 7" id="KW-0949">S-adenosyl-L-methionine</keyword>
<dbReference type="InterPro" id="IPR001537">
    <property type="entry name" value="SpoU_MeTrfase"/>
</dbReference>
<dbReference type="CDD" id="cd18092">
    <property type="entry name" value="SpoU-like_TrmH"/>
    <property type="match status" value="1"/>
</dbReference>
<dbReference type="GO" id="GO:0000049">
    <property type="term" value="F:tRNA binding"/>
    <property type="evidence" value="ECO:0007669"/>
    <property type="project" value="UniProtKB-UniRule"/>
</dbReference>
<evidence type="ECO:0000256" key="5">
    <source>
        <dbReference type="ARBA" id="ARBA00022694"/>
    </source>
</evidence>
<dbReference type="RefSeq" id="WP_254089753.1">
    <property type="nucleotide sequence ID" value="NZ_JAHESC010000009.1"/>
</dbReference>
<gene>
    <name evidence="7" type="primary">trmH</name>
    <name evidence="9" type="ORF">KK078_08115</name>
</gene>
<dbReference type="Gene3D" id="3.40.1280.10">
    <property type="match status" value="1"/>
</dbReference>
<evidence type="ECO:0000256" key="3">
    <source>
        <dbReference type="ARBA" id="ARBA00022679"/>
    </source>
</evidence>
<dbReference type="PANTHER" id="PTHR43453:SF1">
    <property type="entry name" value="TRNA_RRNA METHYLTRANSFERASE SPOU TYPE DOMAIN-CONTAINING PROTEIN"/>
    <property type="match status" value="1"/>
</dbReference>